<dbReference type="Gene3D" id="1.10.10.10">
    <property type="entry name" value="Winged helix-like DNA-binding domain superfamily/Winged helix DNA-binding domain"/>
    <property type="match status" value="2"/>
</dbReference>
<dbReference type="InterPro" id="IPR053926">
    <property type="entry name" value="RecX_HTH_1st"/>
</dbReference>
<dbReference type="HAMAP" id="MF_01114">
    <property type="entry name" value="RecX"/>
    <property type="match status" value="1"/>
</dbReference>
<evidence type="ECO:0000259" key="7">
    <source>
        <dbReference type="Pfam" id="PF21982"/>
    </source>
</evidence>
<name>A0ABY6P2H1_9NOCA</name>
<evidence type="ECO:0000256" key="3">
    <source>
        <dbReference type="ARBA" id="ARBA00018111"/>
    </source>
</evidence>
<protein>
    <recommendedName>
        <fullName evidence="3 5">Regulatory protein RecX</fullName>
    </recommendedName>
</protein>
<evidence type="ECO:0000256" key="2">
    <source>
        <dbReference type="ARBA" id="ARBA00009695"/>
    </source>
</evidence>
<sequence>MPPTAAEAEGAAREACLRLLTSRPRSRHELAQRLRDKGIEPEVAERVLDRMEQVELVDDAAFARAWVHSRHTYSGRGRRALAMELRTKGVAAHHADAALAQVDDEAETERARELVRRRLRRLTVPSDERERAVVVHRLVGVLARRGYGQGLAFGVVRDELAAAGTDVEGLDPDA</sequence>
<keyword evidence="9" id="KW-1185">Reference proteome</keyword>
<evidence type="ECO:0000256" key="5">
    <source>
        <dbReference type="HAMAP-Rule" id="MF_01114"/>
    </source>
</evidence>
<dbReference type="InterPro" id="IPR003783">
    <property type="entry name" value="Regulatory_RecX"/>
</dbReference>
<evidence type="ECO:0000256" key="4">
    <source>
        <dbReference type="ARBA" id="ARBA00022490"/>
    </source>
</evidence>
<comment type="subcellular location">
    <subcellularLocation>
        <location evidence="1 5">Cytoplasm</location>
    </subcellularLocation>
</comment>
<evidence type="ECO:0000259" key="6">
    <source>
        <dbReference type="Pfam" id="PF02631"/>
    </source>
</evidence>
<reference evidence="8" key="1">
    <citation type="submission" date="2022-10" db="EMBL/GenBank/DDBJ databases">
        <title>Rhodococcus sp.75.</title>
        <authorList>
            <person name="Sun M."/>
        </authorList>
    </citation>
    <scope>NUCLEOTIDE SEQUENCE</scope>
    <source>
        <strain evidence="8">75</strain>
    </source>
</reference>
<dbReference type="PANTHER" id="PTHR33602:SF1">
    <property type="entry name" value="REGULATORY PROTEIN RECX FAMILY PROTEIN"/>
    <property type="match status" value="1"/>
</dbReference>
<comment type="function">
    <text evidence="5">Modulates RecA activity.</text>
</comment>
<evidence type="ECO:0000313" key="9">
    <source>
        <dbReference type="Proteomes" id="UP001164965"/>
    </source>
</evidence>
<comment type="similarity">
    <text evidence="2 5">Belongs to the RecX family.</text>
</comment>
<feature type="domain" description="RecX second three-helical" evidence="6">
    <location>
        <begin position="58"/>
        <end position="99"/>
    </location>
</feature>
<proteinExistence type="inferred from homology"/>
<evidence type="ECO:0000313" key="8">
    <source>
        <dbReference type="EMBL" id="UZJ25846.1"/>
    </source>
</evidence>
<dbReference type="Proteomes" id="UP001164965">
    <property type="component" value="Chromosome"/>
</dbReference>
<dbReference type="EMBL" id="CP110615">
    <property type="protein sequence ID" value="UZJ25846.1"/>
    <property type="molecule type" value="Genomic_DNA"/>
</dbReference>
<accession>A0ABY6P2H1</accession>
<dbReference type="InterPro" id="IPR053924">
    <property type="entry name" value="RecX_HTH_2nd"/>
</dbReference>
<dbReference type="RefSeq" id="WP_265383950.1">
    <property type="nucleotide sequence ID" value="NZ_CP110615.1"/>
</dbReference>
<evidence type="ECO:0000256" key="1">
    <source>
        <dbReference type="ARBA" id="ARBA00004496"/>
    </source>
</evidence>
<dbReference type="PANTHER" id="PTHR33602">
    <property type="entry name" value="REGULATORY PROTEIN RECX FAMILY PROTEIN"/>
    <property type="match status" value="1"/>
</dbReference>
<dbReference type="Pfam" id="PF02631">
    <property type="entry name" value="RecX_HTH2"/>
    <property type="match status" value="1"/>
</dbReference>
<dbReference type="Pfam" id="PF21982">
    <property type="entry name" value="RecX_HTH1"/>
    <property type="match status" value="1"/>
</dbReference>
<feature type="domain" description="RecX first three-helical" evidence="7">
    <location>
        <begin position="12"/>
        <end position="51"/>
    </location>
</feature>
<gene>
    <name evidence="5" type="primary">recX</name>
    <name evidence="8" type="ORF">RHODO2019_05255</name>
</gene>
<organism evidence="8 9">
    <name type="scientific">Rhodococcus antarcticus</name>
    <dbReference type="NCBI Taxonomy" id="2987751"/>
    <lineage>
        <taxon>Bacteria</taxon>
        <taxon>Bacillati</taxon>
        <taxon>Actinomycetota</taxon>
        <taxon>Actinomycetes</taxon>
        <taxon>Mycobacteriales</taxon>
        <taxon>Nocardiaceae</taxon>
        <taxon>Rhodococcus</taxon>
    </lineage>
</organism>
<keyword evidence="4 5" id="KW-0963">Cytoplasm</keyword>
<dbReference type="InterPro" id="IPR036388">
    <property type="entry name" value="WH-like_DNA-bd_sf"/>
</dbReference>